<accession>A0A0B6Y0S6</accession>
<feature type="non-terminal residue" evidence="1">
    <location>
        <position position="1"/>
    </location>
</feature>
<proteinExistence type="predicted"/>
<reference evidence="1" key="1">
    <citation type="submission" date="2014-12" db="EMBL/GenBank/DDBJ databases">
        <title>Insight into the proteome of Arion vulgaris.</title>
        <authorList>
            <person name="Aradska J."/>
            <person name="Bulat T."/>
            <person name="Smidak R."/>
            <person name="Sarate P."/>
            <person name="Gangsoo J."/>
            <person name="Sialana F."/>
            <person name="Bilban M."/>
            <person name="Lubec G."/>
        </authorList>
    </citation>
    <scope>NUCLEOTIDE SEQUENCE</scope>
    <source>
        <tissue evidence="1">Skin</tissue>
    </source>
</reference>
<protein>
    <submittedName>
        <fullName evidence="1">Uncharacterized protein</fullName>
    </submittedName>
</protein>
<organism evidence="1">
    <name type="scientific">Arion vulgaris</name>
    <dbReference type="NCBI Taxonomy" id="1028688"/>
    <lineage>
        <taxon>Eukaryota</taxon>
        <taxon>Metazoa</taxon>
        <taxon>Spiralia</taxon>
        <taxon>Lophotrochozoa</taxon>
        <taxon>Mollusca</taxon>
        <taxon>Gastropoda</taxon>
        <taxon>Heterobranchia</taxon>
        <taxon>Euthyneura</taxon>
        <taxon>Panpulmonata</taxon>
        <taxon>Eupulmonata</taxon>
        <taxon>Stylommatophora</taxon>
        <taxon>Helicina</taxon>
        <taxon>Arionoidea</taxon>
        <taxon>Arionidae</taxon>
        <taxon>Arion</taxon>
    </lineage>
</organism>
<dbReference type="AlphaFoldDB" id="A0A0B6Y0S6"/>
<sequence length="57" mass="6645">SPSPSSFYLPEHTHSLVYRYRLHYFVVSEITSDSSRKKVVNLKQKLTNKIAVRDSHP</sequence>
<dbReference type="EMBL" id="HACG01002894">
    <property type="protein sequence ID" value="CEK49759.1"/>
    <property type="molecule type" value="Transcribed_RNA"/>
</dbReference>
<evidence type="ECO:0000313" key="1">
    <source>
        <dbReference type="EMBL" id="CEK49759.1"/>
    </source>
</evidence>
<gene>
    <name evidence="1" type="primary">ORF8758</name>
</gene>
<name>A0A0B6Y0S6_9EUPU</name>